<dbReference type="EnsemblPlants" id="Solyc12g035875.1.1">
    <property type="protein sequence ID" value="Solyc12g035875.1.1"/>
    <property type="gene ID" value="Solyc12g035875.1"/>
</dbReference>
<evidence type="ECO:0000313" key="1">
    <source>
        <dbReference type="EnsemblPlants" id="Solyc12g035875.1.1"/>
    </source>
</evidence>
<dbReference type="Gramene" id="Solyc12g035875.1.1">
    <property type="protein sequence ID" value="Solyc12g035875.1.1"/>
    <property type="gene ID" value="Solyc12g035875.1"/>
</dbReference>
<evidence type="ECO:0000313" key="2">
    <source>
        <dbReference type="Proteomes" id="UP000004994"/>
    </source>
</evidence>
<protein>
    <submittedName>
        <fullName evidence="1">Uncharacterized protein</fullName>
    </submittedName>
</protein>
<reference evidence="1" key="2">
    <citation type="submission" date="2019-01" db="UniProtKB">
        <authorList>
            <consortium name="EnsemblPlants"/>
        </authorList>
    </citation>
    <scope>IDENTIFICATION</scope>
    <source>
        <strain evidence="1">cv. Heinz 1706</strain>
    </source>
</reference>
<reference evidence="1" key="1">
    <citation type="journal article" date="2012" name="Nature">
        <title>The tomato genome sequence provides insights into fleshy fruit evolution.</title>
        <authorList>
            <consortium name="Tomato Genome Consortium"/>
        </authorList>
    </citation>
    <scope>NUCLEOTIDE SEQUENCE [LARGE SCALE GENOMIC DNA]</scope>
    <source>
        <strain evidence="1">cv. Heinz 1706</strain>
    </source>
</reference>
<organism evidence="1">
    <name type="scientific">Solanum lycopersicum</name>
    <name type="common">Tomato</name>
    <name type="synonym">Lycopersicon esculentum</name>
    <dbReference type="NCBI Taxonomy" id="4081"/>
    <lineage>
        <taxon>Eukaryota</taxon>
        <taxon>Viridiplantae</taxon>
        <taxon>Streptophyta</taxon>
        <taxon>Embryophyta</taxon>
        <taxon>Tracheophyta</taxon>
        <taxon>Spermatophyta</taxon>
        <taxon>Magnoliopsida</taxon>
        <taxon>eudicotyledons</taxon>
        <taxon>Gunneridae</taxon>
        <taxon>Pentapetalae</taxon>
        <taxon>asterids</taxon>
        <taxon>lamiids</taxon>
        <taxon>Solanales</taxon>
        <taxon>Solanaceae</taxon>
        <taxon>Solanoideae</taxon>
        <taxon>Solaneae</taxon>
        <taxon>Solanum</taxon>
        <taxon>Solanum subgen. Lycopersicon</taxon>
    </lineage>
</organism>
<dbReference type="Proteomes" id="UP000004994">
    <property type="component" value="Chromosome 12"/>
</dbReference>
<name>A0A3Q7J7L5_SOLLC</name>
<dbReference type="AlphaFoldDB" id="A0A3Q7J7L5"/>
<accession>A0A3Q7J7L5</accession>
<proteinExistence type="predicted"/>
<sequence>MKKAIELTEQVDTKGIQKLWGVSMEKKLLMSNGLEKTWFPYKTIRSKIDYFLDEVSDTWYSPYQDLKSMMGGSLKVME</sequence>
<keyword evidence="2" id="KW-1185">Reference proteome</keyword>
<dbReference type="InParanoid" id="A0A3Q7J7L5"/>